<keyword evidence="1 5" id="KW-0547">Nucleotide-binding</keyword>
<evidence type="ECO:0000256" key="2">
    <source>
        <dbReference type="ARBA" id="ARBA00022801"/>
    </source>
</evidence>
<evidence type="ECO:0000256" key="6">
    <source>
        <dbReference type="SAM" id="MobiDB-lite"/>
    </source>
</evidence>
<evidence type="ECO:0000313" key="9">
    <source>
        <dbReference type="Proteomes" id="UP000076660"/>
    </source>
</evidence>
<dbReference type="SUPFAM" id="SSF52540">
    <property type="entry name" value="P-loop containing nucleoside triphosphate hydrolases"/>
    <property type="match status" value="1"/>
</dbReference>
<dbReference type="Pfam" id="PF00580">
    <property type="entry name" value="UvrD-helicase"/>
    <property type="match status" value="1"/>
</dbReference>
<dbReference type="Gene3D" id="3.40.50.300">
    <property type="entry name" value="P-loop containing nucleotide triphosphate hydrolases"/>
    <property type="match status" value="2"/>
</dbReference>
<comment type="caution">
    <text evidence="8">The sequence shown here is derived from an EMBL/GenBank/DDBJ whole genome shotgun (WGS) entry which is preliminary data.</text>
</comment>
<dbReference type="PANTHER" id="PTHR11070">
    <property type="entry name" value="UVRD / RECB / PCRA DNA HELICASE FAMILY MEMBER"/>
    <property type="match status" value="1"/>
</dbReference>
<evidence type="ECO:0000259" key="7">
    <source>
        <dbReference type="PROSITE" id="PS51198"/>
    </source>
</evidence>
<dbReference type="EMBL" id="LQMT02000002">
    <property type="protein sequence ID" value="ONF75017.1"/>
    <property type="molecule type" value="Genomic_DNA"/>
</dbReference>
<dbReference type="Proteomes" id="UP000076660">
    <property type="component" value="Unassembled WGS sequence"/>
</dbReference>
<dbReference type="InterPro" id="IPR027417">
    <property type="entry name" value="P-loop_NTPase"/>
</dbReference>
<dbReference type="OrthoDB" id="9810135at2"/>
<feature type="compositionally biased region" description="Low complexity" evidence="6">
    <location>
        <begin position="499"/>
        <end position="511"/>
    </location>
</feature>
<dbReference type="InterPro" id="IPR000212">
    <property type="entry name" value="DNA_helicase_UvrD/REP"/>
</dbReference>
<proteinExistence type="predicted"/>
<protein>
    <recommendedName>
        <fullName evidence="7">UvrD-like helicase ATP-binding domain-containing protein</fullName>
    </recommendedName>
</protein>
<sequence>MTSLEQRRAAAQEQQRRATTLPAPLFVQACPGAGKTRVIVDRHLAAAGGRRGRAVVSFTNVACDEVTRRCRDAGRPHLADFPNFVGTIDSFLWRYLVRPFLSSDRTWNRIDSWERIGATVDVWDGRRKHILRLSDFQWTRAPGAEHCRAQLQFRTKNAAAYKILESLRMLDAAAERAVRRRNALAKQGHITGHEARILALRGLSQHRRDVTSILTGRFAEVVIDEAQDCSALDLAILAELRDAGIPLVFVCDPDQAIYEFRGALPDRVRSFGLTLGVRVDLVGNWRSSPAICALAATLRPAPSRTADDPVGPSHDERGGVVLIRGSEALGEEILNVFNEYAQARGIALEQRLVLAHAAAKLPGGVRNTAVMPPDNHSARAEWAARVLVSDTVTPAQRETACEILERTILRYWFTDAEVENRTVTTACEQLGVDRSRLRRQAGRMADALSTPGETPSADWCKAANTYLKTTPPIPGMSRRSHTGSLQARTSTTRTAKGTSSAGSPASPRPRASVVHQVKGEEADAVLVIVPSDNRADDLIRAWQSGVHPAETAESLRVLYVAATRARRLLAIALPNAHCDDIAAHLEAANVSCEIINVETYVPVTVGNP</sequence>
<feature type="binding site" evidence="5">
    <location>
        <begin position="29"/>
        <end position="36"/>
    </location>
    <ligand>
        <name>ATP</name>
        <dbReference type="ChEBI" id="CHEBI:30616"/>
    </ligand>
</feature>
<dbReference type="GO" id="GO:0016787">
    <property type="term" value="F:hydrolase activity"/>
    <property type="evidence" value="ECO:0007669"/>
    <property type="project" value="UniProtKB-UniRule"/>
</dbReference>
<name>A0A1W2M483_9PSEU</name>
<dbReference type="GO" id="GO:0000725">
    <property type="term" value="P:recombinational repair"/>
    <property type="evidence" value="ECO:0007669"/>
    <property type="project" value="TreeGrafter"/>
</dbReference>
<dbReference type="InterPro" id="IPR014016">
    <property type="entry name" value="UvrD-like_ATP-bd"/>
</dbReference>
<dbReference type="PANTHER" id="PTHR11070:SF2">
    <property type="entry name" value="ATP-DEPENDENT DNA HELICASE SRS2"/>
    <property type="match status" value="1"/>
</dbReference>
<evidence type="ECO:0000256" key="3">
    <source>
        <dbReference type="ARBA" id="ARBA00022806"/>
    </source>
</evidence>
<organism evidence="8 9">
    <name type="scientific">Amycolatopsis keratiniphila subsp. keratiniphila</name>
    <dbReference type="NCBI Taxonomy" id="227715"/>
    <lineage>
        <taxon>Bacteria</taxon>
        <taxon>Bacillati</taxon>
        <taxon>Actinomycetota</taxon>
        <taxon>Actinomycetes</taxon>
        <taxon>Pseudonocardiales</taxon>
        <taxon>Pseudonocardiaceae</taxon>
        <taxon>Amycolatopsis</taxon>
        <taxon>Amycolatopsis japonica group</taxon>
    </lineage>
</organism>
<dbReference type="PROSITE" id="PS51257">
    <property type="entry name" value="PROKAR_LIPOPROTEIN"/>
    <property type="match status" value="1"/>
</dbReference>
<evidence type="ECO:0000256" key="4">
    <source>
        <dbReference type="ARBA" id="ARBA00022840"/>
    </source>
</evidence>
<dbReference type="GO" id="GO:0005524">
    <property type="term" value="F:ATP binding"/>
    <property type="evidence" value="ECO:0007669"/>
    <property type="project" value="UniProtKB-UniRule"/>
</dbReference>
<evidence type="ECO:0000313" key="8">
    <source>
        <dbReference type="EMBL" id="ONF75017.1"/>
    </source>
</evidence>
<dbReference type="AlphaFoldDB" id="A0A1W2M483"/>
<dbReference type="GO" id="GO:0003677">
    <property type="term" value="F:DNA binding"/>
    <property type="evidence" value="ECO:0007669"/>
    <property type="project" value="InterPro"/>
</dbReference>
<reference evidence="8 9" key="1">
    <citation type="submission" date="2016-12" db="EMBL/GenBank/DDBJ databases">
        <title>Amycolatopsis keratiniphila subsp. keratiniphila genome sequencing and assembly.</title>
        <authorList>
            <person name="Mayilraj S."/>
            <person name="Kaur N."/>
        </authorList>
    </citation>
    <scope>NUCLEOTIDE SEQUENCE [LARGE SCALE GENOMIC DNA]</scope>
    <source>
        <strain evidence="8 9">DSM 44409</strain>
    </source>
</reference>
<gene>
    <name evidence="8" type="ORF">AVR91_0200425</name>
</gene>
<feature type="compositionally biased region" description="Polar residues" evidence="6">
    <location>
        <begin position="482"/>
        <end position="498"/>
    </location>
</feature>
<accession>A0A1W2M483</accession>
<evidence type="ECO:0000256" key="1">
    <source>
        <dbReference type="ARBA" id="ARBA00022741"/>
    </source>
</evidence>
<evidence type="ECO:0000256" key="5">
    <source>
        <dbReference type="PROSITE-ProRule" id="PRU00560"/>
    </source>
</evidence>
<dbReference type="PROSITE" id="PS51198">
    <property type="entry name" value="UVRD_HELICASE_ATP_BIND"/>
    <property type="match status" value="1"/>
</dbReference>
<keyword evidence="2 5" id="KW-0378">Hydrolase</keyword>
<feature type="domain" description="UvrD-like helicase ATP-binding" evidence="7">
    <location>
        <begin position="8"/>
        <end position="288"/>
    </location>
</feature>
<dbReference type="RefSeq" id="WP_063271695.1">
    <property type="nucleotide sequence ID" value="NZ_LQMT02000002.1"/>
</dbReference>
<keyword evidence="3 5" id="KW-0347">Helicase</keyword>
<keyword evidence="4 5" id="KW-0067">ATP-binding</keyword>
<feature type="region of interest" description="Disordered" evidence="6">
    <location>
        <begin position="470"/>
        <end position="511"/>
    </location>
</feature>
<dbReference type="GO" id="GO:0043138">
    <property type="term" value="F:3'-5' DNA helicase activity"/>
    <property type="evidence" value="ECO:0007669"/>
    <property type="project" value="TreeGrafter"/>
</dbReference>